<sequence>MVVGLDEHPSRPGSRPPLLCLASDPVSNLTCTSTGNYSGGMTIAVSID</sequence>
<evidence type="ECO:0000313" key="2">
    <source>
        <dbReference type="Proteomes" id="UP000005332"/>
    </source>
</evidence>
<gene>
    <name evidence="1" type="ORF">HMPREF9153_2333</name>
</gene>
<proteinExistence type="predicted"/>
<keyword evidence="2" id="KW-1185">Reference proteome</keyword>
<name>G4D0M5_9ACTN</name>
<organism evidence="1 2">
    <name type="scientific">Cutibacterium avidum ATCC 25577</name>
    <dbReference type="NCBI Taxonomy" id="997355"/>
    <lineage>
        <taxon>Bacteria</taxon>
        <taxon>Bacillati</taxon>
        <taxon>Actinomycetota</taxon>
        <taxon>Actinomycetes</taxon>
        <taxon>Propionibacteriales</taxon>
        <taxon>Propionibacteriaceae</taxon>
        <taxon>Cutibacterium</taxon>
    </lineage>
</organism>
<dbReference type="EMBL" id="AGBA01000018">
    <property type="protein sequence ID" value="EGY76504.1"/>
    <property type="molecule type" value="Genomic_DNA"/>
</dbReference>
<comment type="caution">
    <text evidence="1">The sequence shown here is derived from an EMBL/GenBank/DDBJ whole genome shotgun (WGS) entry which is preliminary data.</text>
</comment>
<dbReference type="HOGENOM" id="CLU_3156576_0_0_11"/>
<reference evidence="1 2" key="1">
    <citation type="submission" date="2011-06" db="EMBL/GenBank/DDBJ databases">
        <authorList>
            <person name="Muzny D."/>
            <person name="Qin X."/>
            <person name="Deng J."/>
            <person name="Jiang H."/>
            <person name="Liu Y."/>
            <person name="Qu J."/>
            <person name="Song X.-Z."/>
            <person name="Zhang L."/>
            <person name="Thornton R."/>
            <person name="Coyle M."/>
            <person name="Francisco L."/>
            <person name="Jackson L."/>
            <person name="Javaid M."/>
            <person name="Korchina V."/>
            <person name="Kovar C."/>
            <person name="Mata R."/>
            <person name="Mathew T."/>
            <person name="Ngo R."/>
            <person name="Nguyen L."/>
            <person name="Nguyen N."/>
            <person name="Okwuonu G."/>
            <person name="Ongeri F."/>
            <person name="Pham C."/>
            <person name="Simmons D."/>
            <person name="Wilczek-Boney K."/>
            <person name="Hale W."/>
            <person name="Jakkamsetti A."/>
            <person name="Pham P."/>
            <person name="Ruth R."/>
            <person name="San Lucas F."/>
            <person name="Warren J."/>
            <person name="Zhang J."/>
            <person name="Zhao Z."/>
            <person name="Zhou C."/>
            <person name="Zhu D."/>
            <person name="Lee S."/>
            <person name="Bess C."/>
            <person name="Blankenburg K."/>
            <person name="Forbes L."/>
            <person name="Fu Q."/>
            <person name="Gubbala S."/>
            <person name="Hirani K."/>
            <person name="Jayaseelan J.C."/>
            <person name="Lara F."/>
            <person name="Munidasa M."/>
            <person name="Palculict T."/>
            <person name="Patil S."/>
            <person name="Pu L.-L."/>
            <person name="Saada N."/>
            <person name="Tang L."/>
            <person name="Weissenberger G."/>
            <person name="Zhu Y."/>
            <person name="Hemphill L."/>
            <person name="Shang Y."/>
            <person name="Youmans B."/>
            <person name="Ayvaz T."/>
            <person name="Ross M."/>
            <person name="Santibanez J."/>
            <person name="Aqrawi P."/>
            <person name="Gross S."/>
            <person name="Joshi V."/>
            <person name="Fowler G."/>
            <person name="Nazareth L."/>
            <person name="Reid J."/>
            <person name="Worley K."/>
            <person name="Petrosino J."/>
            <person name="Highlander S."/>
            <person name="Gibbs R."/>
        </authorList>
    </citation>
    <scope>NUCLEOTIDE SEQUENCE [LARGE SCALE GENOMIC DNA]</scope>
    <source>
        <strain evidence="1 2">ATCC 25577</strain>
    </source>
</reference>
<dbReference type="AlphaFoldDB" id="G4D0M5"/>
<evidence type="ECO:0000313" key="1">
    <source>
        <dbReference type="EMBL" id="EGY76504.1"/>
    </source>
</evidence>
<dbReference type="Proteomes" id="UP000005332">
    <property type="component" value="Unassembled WGS sequence"/>
</dbReference>
<accession>G4D0M5</accession>
<protein>
    <submittedName>
        <fullName evidence="1">Uncharacterized protein</fullName>
    </submittedName>
</protein>